<evidence type="ECO:0000256" key="3">
    <source>
        <dbReference type="ARBA" id="ARBA00022448"/>
    </source>
</evidence>
<comment type="similarity">
    <text evidence="2 14">Belongs to the cation transport ATPase (P-type) (TC 3.A.3) family. Type IB subfamily.</text>
</comment>
<keyword evidence="4" id="KW-0597">Phosphoprotein</keyword>
<feature type="transmembrane region" description="Helical" evidence="14">
    <location>
        <begin position="97"/>
        <end position="113"/>
    </location>
</feature>
<dbReference type="Proteomes" id="UP000800303">
    <property type="component" value="Unassembled WGS sequence"/>
</dbReference>
<dbReference type="PRINTS" id="PR00120">
    <property type="entry name" value="HATPASE"/>
</dbReference>
<accession>A0ABX0FA84</accession>
<evidence type="ECO:0000256" key="14">
    <source>
        <dbReference type="RuleBase" id="RU362081"/>
    </source>
</evidence>
<dbReference type="Gene3D" id="3.40.50.1000">
    <property type="entry name" value="HAD superfamily/HAD-like"/>
    <property type="match status" value="1"/>
</dbReference>
<dbReference type="Gene3D" id="2.70.150.10">
    <property type="entry name" value="Calcium-transporting ATPase, cytoplasmic transduction domain A"/>
    <property type="match status" value="1"/>
</dbReference>
<dbReference type="NCBIfam" id="TIGR01525">
    <property type="entry name" value="ATPase-IB_hvy"/>
    <property type="match status" value="1"/>
</dbReference>
<keyword evidence="13 14" id="KW-0472">Membrane</keyword>
<feature type="region of interest" description="Disordered" evidence="15">
    <location>
        <begin position="1"/>
        <end position="25"/>
    </location>
</feature>
<evidence type="ECO:0000256" key="7">
    <source>
        <dbReference type="ARBA" id="ARBA00022741"/>
    </source>
</evidence>
<dbReference type="SFLD" id="SFLDG00002">
    <property type="entry name" value="C1.7:_P-type_atpase_like"/>
    <property type="match status" value="1"/>
</dbReference>
<feature type="domain" description="P-type ATPase A" evidence="16">
    <location>
        <begin position="150"/>
        <end position="250"/>
    </location>
</feature>
<dbReference type="InterPro" id="IPR001757">
    <property type="entry name" value="P_typ_ATPase"/>
</dbReference>
<dbReference type="InterPro" id="IPR027256">
    <property type="entry name" value="P-typ_ATPase_IB"/>
</dbReference>
<dbReference type="InterPro" id="IPR023214">
    <property type="entry name" value="HAD_sf"/>
</dbReference>
<feature type="compositionally biased region" description="Polar residues" evidence="15">
    <location>
        <begin position="1"/>
        <end position="11"/>
    </location>
</feature>
<dbReference type="SUPFAM" id="SSF81665">
    <property type="entry name" value="Calcium ATPase, transmembrane domain M"/>
    <property type="match status" value="1"/>
</dbReference>
<feature type="transmembrane region" description="Helical" evidence="14">
    <location>
        <begin position="119"/>
        <end position="136"/>
    </location>
</feature>
<dbReference type="PROSITE" id="PS00154">
    <property type="entry name" value="ATPASE_E1_E2"/>
    <property type="match status" value="1"/>
</dbReference>
<evidence type="ECO:0000256" key="12">
    <source>
        <dbReference type="ARBA" id="ARBA00023065"/>
    </source>
</evidence>
<evidence type="ECO:0000256" key="6">
    <source>
        <dbReference type="ARBA" id="ARBA00022723"/>
    </source>
</evidence>
<dbReference type="Pfam" id="PF00122">
    <property type="entry name" value="E1-E2_ATPase"/>
    <property type="match status" value="1"/>
</dbReference>
<protein>
    <submittedName>
        <fullName evidence="17">Cadmium-translocating P-type ATPase</fullName>
        <ecNumber evidence="17">3.6.3.3</ecNumber>
    </submittedName>
</protein>
<dbReference type="InterPro" id="IPR059000">
    <property type="entry name" value="ATPase_P-type_domA"/>
</dbReference>
<keyword evidence="10" id="KW-1278">Translocase</keyword>
<keyword evidence="11 14" id="KW-1133">Transmembrane helix</keyword>
<reference evidence="17 18" key="1">
    <citation type="submission" date="2020-01" db="EMBL/GenBank/DDBJ databases">
        <title>Polyphasic characterisation and genomic insights into a novel alkali tolerant bacterium VR-M41.</title>
        <authorList>
            <person name="Vemuluri V.R."/>
        </authorList>
    </citation>
    <scope>NUCLEOTIDE SEQUENCE [LARGE SCALE GENOMIC DNA]</scope>
    <source>
        <strain evidence="17 18">VR-M41</strain>
    </source>
</reference>
<dbReference type="InterPro" id="IPR023298">
    <property type="entry name" value="ATPase_P-typ_TM_dom_sf"/>
</dbReference>
<feature type="transmembrane region" description="Helical" evidence="14">
    <location>
        <begin position="640"/>
        <end position="659"/>
    </location>
</feature>
<keyword evidence="14" id="KW-1003">Cell membrane</keyword>
<gene>
    <name evidence="17" type="primary">cadA</name>
    <name evidence="17" type="ORF">GYN08_21410</name>
</gene>
<keyword evidence="3" id="KW-0813">Transport</keyword>
<evidence type="ECO:0000256" key="4">
    <source>
        <dbReference type="ARBA" id="ARBA00022553"/>
    </source>
</evidence>
<keyword evidence="5 14" id="KW-0812">Transmembrane</keyword>
<keyword evidence="17" id="KW-0378">Hydrolase</keyword>
<dbReference type="GO" id="GO:0016787">
    <property type="term" value="F:hydrolase activity"/>
    <property type="evidence" value="ECO:0007669"/>
    <property type="project" value="UniProtKB-KW"/>
</dbReference>
<evidence type="ECO:0000256" key="15">
    <source>
        <dbReference type="SAM" id="MobiDB-lite"/>
    </source>
</evidence>
<evidence type="ECO:0000313" key="18">
    <source>
        <dbReference type="Proteomes" id="UP000800303"/>
    </source>
</evidence>
<keyword evidence="8 14" id="KW-0067">ATP-binding</keyword>
<sequence length="690" mass="73431">MQTIGSRNLTGKRTGADSGPKFFGKKKREKGASLRELAAHSEVQKALGSGLLMLAAWGMAHAGIEAAAAVLYVFSYGLGGWGKARDAVRKLKNERELDVNLLMVAAALGAAAIGYWNEGALLIFIFALSGALESFASDRSGRDISELIAMRPERALKIEAGTVRKVEANELRIGDRVLVPPGEIIPADGCVIGGRSSVDQSSITGESVPVDRSLGDGVYTGTVNGEGELRIEVTQDAADTLFAKMIRMVEQAREDSPPSQRFVERFEAVYVKAVLVAASLLIALGPWLWDGSWQTAFYKGMVFLVVASPCAIVASIMPPVLSAMSGAARRGVLFKGGACVDRLAGVRVVAFDKTGTLTQGRPELVEFITAPGVEENEVLRFAASVERYSSHPLAQAVVRAAESRGLSLPQAERPSERPGFGAEAFIGNERWGVGRLPYSMESGKAGEGAAAEKAEKGIRRFAAETARSEDMPRNDSAWWEPERERLRAEGRTVSFVRREGEAVALLALSDRVRPEAREAVDQLRGLGIESVMLTGDGTGAAAHMARAAGIEQVFAGLLPEDKVGRIQELRRRYGPVLMVGDGVNDAPAMAAADVSMAMGIRGSGAALGTADIVLMRDEVRAAAGAVRLARRAERVIRQNLAFATAVILLLIASSLSLGIALPLGVVGHEGSTLLVLLNGLRLLRSKKSFH</sequence>
<evidence type="ECO:0000256" key="11">
    <source>
        <dbReference type="ARBA" id="ARBA00022989"/>
    </source>
</evidence>
<evidence type="ECO:0000256" key="10">
    <source>
        <dbReference type="ARBA" id="ARBA00022967"/>
    </source>
</evidence>
<dbReference type="NCBIfam" id="TIGR01512">
    <property type="entry name" value="ATPase-IB2_Cd"/>
    <property type="match status" value="1"/>
</dbReference>
<feature type="transmembrane region" description="Helical" evidence="14">
    <location>
        <begin position="269"/>
        <end position="289"/>
    </location>
</feature>
<dbReference type="PRINTS" id="PR00119">
    <property type="entry name" value="CATATPASE"/>
</dbReference>
<dbReference type="PANTHER" id="PTHR43079">
    <property type="entry name" value="PROBABLE CADMIUM/ZINC-TRANSPORTING ATPASE HMA1"/>
    <property type="match status" value="1"/>
</dbReference>
<dbReference type="InterPro" id="IPR008250">
    <property type="entry name" value="ATPase_P-typ_transduc_dom_A_sf"/>
</dbReference>
<feature type="transmembrane region" description="Helical" evidence="14">
    <location>
        <begin position="51"/>
        <end position="76"/>
    </location>
</feature>
<dbReference type="InterPro" id="IPR023299">
    <property type="entry name" value="ATPase_P-typ_cyto_dom_N"/>
</dbReference>
<dbReference type="InterPro" id="IPR051949">
    <property type="entry name" value="Cation_Transport_ATPase"/>
</dbReference>
<evidence type="ECO:0000259" key="16">
    <source>
        <dbReference type="Pfam" id="PF00122"/>
    </source>
</evidence>
<evidence type="ECO:0000256" key="8">
    <source>
        <dbReference type="ARBA" id="ARBA00022840"/>
    </source>
</evidence>
<organism evidence="17 18">
    <name type="scientific">Saccharibacillus alkalitolerans</name>
    <dbReference type="NCBI Taxonomy" id="2705290"/>
    <lineage>
        <taxon>Bacteria</taxon>
        <taxon>Bacillati</taxon>
        <taxon>Bacillota</taxon>
        <taxon>Bacilli</taxon>
        <taxon>Bacillales</taxon>
        <taxon>Paenibacillaceae</taxon>
        <taxon>Saccharibacillus</taxon>
    </lineage>
</organism>
<evidence type="ECO:0000256" key="9">
    <source>
        <dbReference type="ARBA" id="ARBA00022842"/>
    </source>
</evidence>
<evidence type="ECO:0000256" key="2">
    <source>
        <dbReference type="ARBA" id="ARBA00006024"/>
    </source>
</evidence>
<evidence type="ECO:0000256" key="1">
    <source>
        <dbReference type="ARBA" id="ARBA00004141"/>
    </source>
</evidence>
<dbReference type="NCBIfam" id="TIGR01494">
    <property type="entry name" value="ATPase_P-type"/>
    <property type="match status" value="2"/>
</dbReference>
<dbReference type="SFLD" id="SFLDF00027">
    <property type="entry name" value="p-type_atpase"/>
    <property type="match status" value="1"/>
</dbReference>
<dbReference type="EC" id="3.6.3.3" evidence="17"/>
<evidence type="ECO:0000256" key="13">
    <source>
        <dbReference type="ARBA" id="ARBA00023136"/>
    </source>
</evidence>
<evidence type="ECO:0000256" key="5">
    <source>
        <dbReference type="ARBA" id="ARBA00022692"/>
    </source>
</evidence>
<keyword evidence="7 14" id="KW-0547">Nucleotide-binding</keyword>
<keyword evidence="18" id="KW-1185">Reference proteome</keyword>
<evidence type="ECO:0000313" key="17">
    <source>
        <dbReference type="EMBL" id="NGZ77856.1"/>
    </source>
</evidence>
<proteinExistence type="inferred from homology"/>
<dbReference type="EMBL" id="JAAFGS010000011">
    <property type="protein sequence ID" value="NGZ77856.1"/>
    <property type="molecule type" value="Genomic_DNA"/>
</dbReference>
<comment type="subcellular location">
    <subcellularLocation>
        <location evidence="14">Cell membrane</location>
    </subcellularLocation>
    <subcellularLocation>
        <location evidence="1">Membrane</location>
        <topology evidence="1">Multi-pass membrane protein</topology>
    </subcellularLocation>
</comment>
<dbReference type="PANTHER" id="PTHR43079:SF1">
    <property type="entry name" value="CADMIUM_ZINC-TRANSPORTING ATPASE HMA1, CHLOROPLASTIC-RELATED"/>
    <property type="match status" value="1"/>
</dbReference>
<dbReference type="InterPro" id="IPR044492">
    <property type="entry name" value="P_typ_ATPase_HD_dom"/>
</dbReference>
<keyword evidence="9" id="KW-0460">Magnesium</keyword>
<name>A0ABX0FA84_9BACL</name>
<dbReference type="Pfam" id="PF00702">
    <property type="entry name" value="Hydrolase"/>
    <property type="match status" value="1"/>
</dbReference>
<dbReference type="Gene3D" id="3.40.1110.10">
    <property type="entry name" value="Calcium-transporting ATPase, cytoplasmic domain N"/>
    <property type="match status" value="1"/>
</dbReference>
<dbReference type="InterPro" id="IPR036412">
    <property type="entry name" value="HAD-like_sf"/>
</dbReference>
<comment type="caution">
    <text evidence="17">The sequence shown here is derived from an EMBL/GenBank/DDBJ whole genome shotgun (WGS) entry which is preliminary data.</text>
</comment>
<dbReference type="SUPFAM" id="SSF56784">
    <property type="entry name" value="HAD-like"/>
    <property type="match status" value="1"/>
</dbReference>
<feature type="transmembrane region" description="Helical" evidence="14">
    <location>
        <begin position="301"/>
        <end position="321"/>
    </location>
</feature>
<keyword evidence="12" id="KW-0406">Ion transport</keyword>
<dbReference type="SFLD" id="SFLDS00003">
    <property type="entry name" value="Haloacid_Dehalogenase"/>
    <property type="match status" value="1"/>
</dbReference>
<keyword evidence="6 14" id="KW-0479">Metal-binding</keyword>
<dbReference type="SUPFAM" id="SSF81653">
    <property type="entry name" value="Calcium ATPase, transduction domain A"/>
    <property type="match status" value="1"/>
</dbReference>
<dbReference type="InterPro" id="IPR018303">
    <property type="entry name" value="ATPase_P-typ_P_site"/>
</dbReference>